<evidence type="ECO:0000256" key="2">
    <source>
        <dbReference type="ARBA" id="ARBA00022801"/>
    </source>
</evidence>
<proteinExistence type="inferred from homology"/>
<dbReference type="PANTHER" id="PTHR48081">
    <property type="entry name" value="AB HYDROLASE SUPERFAMILY PROTEIN C4A8.06C"/>
    <property type="match status" value="1"/>
</dbReference>
<gene>
    <name evidence="5" type="ORF">FHP24_19300</name>
</gene>
<keyword evidence="6" id="KW-1185">Reference proteome</keyword>
<dbReference type="RefSeq" id="WP_139677859.1">
    <property type="nucleotide sequence ID" value="NZ_VDMN01000004.1"/>
</dbReference>
<dbReference type="Pfam" id="PF20434">
    <property type="entry name" value="BD-FAE"/>
    <property type="match status" value="1"/>
</dbReference>
<sequence>MTDIGLLGCSFVKRALLILAMLTASLAAPVYAQQPLDNLFGARVERDIAYGPMSEQRMDVYLPKNARKSPIILMVHGGAWTVGSKSARGVVENKVAHWLPKGFIFVSVETRLMPAADPLQQAADVAAAMAVAQRRAGSWGGDPSKIVLMGHSAGAHLVALVSTDRSIAEKAGVKQWAGTVALDSAAYDVSAIMERPGHPRFYDRVFGSDPRFWSKASPALQLNGNVPPMLLVCSSLRRDSCPQADAFAGRAGGRAEVLKVALRHGAINSTLGLAGTYTHRVDAFLDSLGVR</sequence>
<protein>
    <submittedName>
        <fullName evidence="5">Alpha/beta hydrolase</fullName>
    </submittedName>
</protein>
<dbReference type="Proteomes" id="UP000311605">
    <property type="component" value="Unassembled WGS sequence"/>
</dbReference>
<name>A0A5C4XFF5_9HYPH</name>
<dbReference type="PANTHER" id="PTHR48081:SF33">
    <property type="entry name" value="KYNURENINE FORMAMIDASE"/>
    <property type="match status" value="1"/>
</dbReference>
<evidence type="ECO:0000256" key="1">
    <source>
        <dbReference type="ARBA" id="ARBA00010515"/>
    </source>
</evidence>
<reference evidence="5 6" key="1">
    <citation type="submission" date="2019-06" db="EMBL/GenBank/DDBJ databases">
        <title>The draft genome of Rhizobium smilacinae PTYR-5.</title>
        <authorList>
            <person name="Liu L."/>
            <person name="Li L."/>
            <person name="Zhang X."/>
        </authorList>
    </citation>
    <scope>NUCLEOTIDE SEQUENCE [LARGE SCALE GENOMIC DNA]</scope>
    <source>
        <strain evidence="5 6">PTYR-5</strain>
    </source>
</reference>
<evidence type="ECO:0000259" key="4">
    <source>
        <dbReference type="Pfam" id="PF20434"/>
    </source>
</evidence>
<evidence type="ECO:0000313" key="6">
    <source>
        <dbReference type="Proteomes" id="UP000311605"/>
    </source>
</evidence>
<evidence type="ECO:0000313" key="5">
    <source>
        <dbReference type="EMBL" id="TNM62233.1"/>
    </source>
</evidence>
<dbReference type="InterPro" id="IPR049492">
    <property type="entry name" value="BD-FAE-like_dom"/>
</dbReference>
<dbReference type="OrthoDB" id="9771666at2"/>
<comment type="caution">
    <text evidence="5">The sequence shown here is derived from an EMBL/GenBank/DDBJ whole genome shotgun (WGS) entry which is preliminary data.</text>
</comment>
<feature type="domain" description="BD-FAE-like" evidence="4">
    <location>
        <begin position="58"/>
        <end position="166"/>
    </location>
</feature>
<dbReference type="Gene3D" id="3.40.50.1820">
    <property type="entry name" value="alpha/beta hydrolase"/>
    <property type="match status" value="1"/>
</dbReference>
<dbReference type="GO" id="GO:0016787">
    <property type="term" value="F:hydrolase activity"/>
    <property type="evidence" value="ECO:0007669"/>
    <property type="project" value="UniProtKB-KW"/>
</dbReference>
<feature type="chain" id="PRO_5022859069" evidence="3">
    <location>
        <begin position="33"/>
        <end position="291"/>
    </location>
</feature>
<dbReference type="InterPro" id="IPR050300">
    <property type="entry name" value="GDXG_lipolytic_enzyme"/>
</dbReference>
<dbReference type="SUPFAM" id="SSF53474">
    <property type="entry name" value="alpha/beta-Hydrolases"/>
    <property type="match status" value="1"/>
</dbReference>
<accession>A0A5C4XFF5</accession>
<dbReference type="AlphaFoldDB" id="A0A5C4XFF5"/>
<dbReference type="PROSITE" id="PS01173">
    <property type="entry name" value="LIPASE_GDXG_HIS"/>
    <property type="match status" value="1"/>
</dbReference>
<comment type="similarity">
    <text evidence="1">Belongs to the 'GDXG' lipolytic enzyme family.</text>
</comment>
<keyword evidence="2 5" id="KW-0378">Hydrolase</keyword>
<dbReference type="InterPro" id="IPR002168">
    <property type="entry name" value="Lipase_GDXG_HIS_AS"/>
</dbReference>
<feature type="signal peptide" evidence="3">
    <location>
        <begin position="1"/>
        <end position="32"/>
    </location>
</feature>
<dbReference type="EMBL" id="VDMN01000004">
    <property type="protein sequence ID" value="TNM62233.1"/>
    <property type="molecule type" value="Genomic_DNA"/>
</dbReference>
<evidence type="ECO:0000256" key="3">
    <source>
        <dbReference type="SAM" id="SignalP"/>
    </source>
</evidence>
<dbReference type="InterPro" id="IPR029058">
    <property type="entry name" value="AB_hydrolase_fold"/>
</dbReference>
<organism evidence="5 6">
    <name type="scientific">Aliirhizobium smilacinae</name>
    <dbReference type="NCBI Taxonomy" id="1395944"/>
    <lineage>
        <taxon>Bacteria</taxon>
        <taxon>Pseudomonadati</taxon>
        <taxon>Pseudomonadota</taxon>
        <taxon>Alphaproteobacteria</taxon>
        <taxon>Hyphomicrobiales</taxon>
        <taxon>Rhizobiaceae</taxon>
        <taxon>Aliirhizobium</taxon>
    </lineage>
</organism>
<keyword evidence="3" id="KW-0732">Signal</keyword>